<protein>
    <submittedName>
        <fullName evidence="1">Uncharacterized protein</fullName>
    </submittedName>
</protein>
<accession>A0A8J6FJJ4</accession>
<keyword evidence="2" id="KW-1185">Reference proteome</keyword>
<reference evidence="1" key="1">
    <citation type="thesis" date="2020" institute="ProQuest LLC" country="789 East Eisenhower Parkway, Ann Arbor, MI, USA">
        <title>Comparative Genomics and Chromosome Evolution.</title>
        <authorList>
            <person name="Mudd A.B."/>
        </authorList>
    </citation>
    <scope>NUCLEOTIDE SEQUENCE</scope>
    <source>
        <strain evidence="1">HN-11 Male</strain>
        <tissue evidence="1">Kidney and liver</tissue>
    </source>
</reference>
<dbReference type="Proteomes" id="UP000770717">
    <property type="component" value="Unassembled WGS sequence"/>
</dbReference>
<evidence type="ECO:0000313" key="1">
    <source>
        <dbReference type="EMBL" id="KAG9489173.1"/>
    </source>
</evidence>
<gene>
    <name evidence="1" type="ORF">GDO78_005265</name>
</gene>
<name>A0A8J6FJJ4_ELECQ</name>
<sequence length="75" mass="8333">MQHPDWLLAAEGLSLPHCISAVLLSIAPSFRPVVVDLPLLQTSAIIELHPQSLPGLQERVELLHHKVGHGCWLRF</sequence>
<dbReference type="AlphaFoldDB" id="A0A8J6FJJ4"/>
<evidence type="ECO:0000313" key="2">
    <source>
        <dbReference type="Proteomes" id="UP000770717"/>
    </source>
</evidence>
<proteinExistence type="predicted"/>
<comment type="caution">
    <text evidence="1">The sequence shown here is derived from an EMBL/GenBank/DDBJ whole genome shotgun (WGS) entry which is preliminary data.</text>
</comment>
<organism evidence="1 2">
    <name type="scientific">Eleutherodactylus coqui</name>
    <name type="common">Puerto Rican coqui</name>
    <dbReference type="NCBI Taxonomy" id="57060"/>
    <lineage>
        <taxon>Eukaryota</taxon>
        <taxon>Metazoa</taxon>
        <taxon>Chordata</taxon>
        <taxon>Craniata</taxon>
        <taxon>Vertebrata</taxon>
        <taxon>Euteleostomi</taxon>
        <taxon>Amphibia</taxon>
        <taxon>Batrachia</taxon>
        <taxon>Anura</taxon>
        <taxon>Neobatrachia</taxon>
        <taxon>Hyloidea</taxon>
        <taxon>Eleutherodactylidae</taxon>
        <taxon>Eleutherodactylinae</taxon>
        <taxon>Eleutherodactylus</taxon>
        <taxon>Eleutherodactylus</taxon>
    </lineage>
</organism>
<dbReference type="EMBL" id="WNTK01000002">
    <property type="protein sequence ID" value="KAG9489173.1"/>
    <property type="molecule type" value="Genomic_DNA"/>
</dbReference>